<dbReference type="EMBL" id="AP022613">
    <property type="protein sequence ID" value="BBZ37968.1"/>
    <property type="molecule type" value="Genomic_DNA"/>
</dbReference>
<sequence length="240" mass="26644">MSDAGDRRTAERRIDGELILLWTLPATLLIWIGAFALFPGFMPPMSPTMSADQVAAFYRDNRALIRSSMILFNWFGVCLVPIVILIAMQIRRMAHRTPIFSWAMLGCVAGGPTLFLIANVCWLLAAFRPERNPELTQLLNDLAWITFTILVPYLIGQSVILALAIYFDDQPRPIFSRWVAHFNLVVAAALVPAAFVGVALTGPLAWDGALSFWLKNIAIAVWIVVMGVVLGQAVYRERAA</sequence>
<evidence type="ECO:0000313" key="1">
    <source>
        <dbReference type="EMBL" id="BBZ37968.1"/>
    </source>
</evidence>
<keyword evidence="2" id="KW-1185">Reference proteome</keyword>
<protein>
    <submittedName>
        <fullName evidence="1">Uncharacterized protein</fullName>
    </submittedName>
</protein>
<reference evidence="1 2" key="1">
    <citation type="journal article" date="2019" name="Emerg. Microbes Infect.">
        <title>Comprehensive subspecies identification of 175 nontuberculous mycobacteria species based on 7547 genomic profiles.</title>
        <authorList>
            <person name="Matsumoto Y."/>
            <person name="Kinjo T."/>
            <person name="Motooka D."/>
            <person name="Nabeya D."/>
            <person name="Jung N."/>
            <person name="Uechi K."/>
            <person name="Horii T."/>
            <person name="Iida T."/>
            <person name="Fujita J."/>
            <person name="Nakamura S."/>
        </authorList>
    </citation>
    <scope>NUCLEOTIDE SEQUENCE [LARGE SCALE GENOMIC DNA]</scope>
    <source>
        <strain evidence="1 2">JCM 14738</strain>
    </source>
</reference>
<dbReference type="STRING" id="44010.AWC00_07190"/>
<gene>
    <name evidence="1" type="ORF">MCNS_10310</name>
</gene>
<organism evidence="1 2">
    <name type="scientific">Mycobacterium conspicuum</name>
    <dbReference type="NCBI Taxonomy" id="44010"/>
    <lineage>
        <taxon>Bacteria</taxon>
        <taxon>Bacillati</taxon>
        <taxon>Actinomycetota</taxon>
        <taxon>Actinomycetes</taxon>
        <taxon>Mycobacteriales</taxon>
        <taxon>Mycobacteriaceae</taxon>
        <taxon>Mycobacterium</taxon>
    </lineage>
</organism>
<accession>A0A1X1TJ89</accession>
<name>A0A1X1TJ89_9MYCO</name>
<dbReference type="Proteomes" id="UP000467385">
    <property type="component" value="Chromosome"/>
</dbReference>
<evidence type="ECO:0000313" key="2">
    <source>
        <dbReference type="Proteomes" id="UP000467385"/>
    </source>
</evidence>
<dbReference type="OrthoDB" id="4689187at2"/>
<proteinExistence type="predicted"/>
<dbReference type="AlphaFoldDB" id="A0A1X1TJ89"/>